<feature type="DNA-binding region" description="OmpR/PhoB-type" evidence="7">
    <location>
        <begin position="131"/>
        <end position="233"/>
    </location>
</feature>
<keyword evidence="5" id="KW-0804">Transcription</keyword>
<keyword evidence="3" id="KW-0805">Transcription regulation</keyword>
<dbReference type="PANTHER" id="PTHR48111:SF1">
    <property type="entry name" value="TWO-COMPONENT RESPONSE REGULATOR ORR33"/>
    <property type="match status" value="1"/>
</dbReference>
<keyword evidence="1" id="KW-0597">Phosphoprotein</keyword>
<dbReference type="InterPro" id="IPR036388">
    <property type="entry name" value="WH-like_DNA-bd_sf"/>
</dbReference>
<proteinExistence type="predicted"/>
<evidence type="ECO:0000256" key="2">
    <source>
        <dbReference type="ARBA" id="ARBA00023012"/>
    </source>
</evidence>
<dbReference type="GO" id="GO:0000156">
    <property type="term" value="F:phosphorelay response regulator activity"/>
    <property type="evidence" value="ECO:0007669"/>
    <property type="project" value="TreeGrafter"/>
</dbReference>
<evidence type="ECO:0000256" key="1">
    <source>
        <dbReference type="ARBA" id="ARBA00022553"/>
    </source>
</evidence>
<dbReference type="AlphaFoldDB" id="A0A248VLV3"/>
<dbReference type="RefSeq" id="WP_095419819.1">
    <property type="nucleotide sequence ID" value="NZ_CP022989.1"/>
</dbReference>
<dbReference type="InterPro" id="IPR039420">
    <property type="entry name" value="WalR-like"/>
</dbReference>
<sequence>MRVLFVGPAHPEAAWLFKALQESAHSLQRADELRDGVFLATQEPFDVIVLMVLECRFYSALLEFIAEIAAAGSGAAILVLLGAATAQDRTRVLRAGADACLCQPYSFIELHERMQALQRMGVGRGAMGGSSSFASVPNAVAGPSLDAATRELVFEGRRVAVTRREFLLLECLIRQVNAPVARDQLIRYAWPEKEDVDPASVNLVVSRLRRKLSVDLSEVRIETVSRFGYQVSVCSPRVQSR</sequence>
<dbReference type="EMBL" id="CP022989">
    <property type="protein sequence ID" value="ASV99834.1"/>
    <property type="molecule type" value="Genomic_DNA"/>
</dbReference>
<protein>
    <submittedName>
        <fullName evidence="10">Transcriptional regulator</fullName>
    </submittedName>
</protein>
<evidence type="ECO:0000259" key="9">
    <source>
        <dbReference type="PROSITE" id="PS51755"/>
    </source>
</evidence>
<dbReference type="GO" id="GO:0032993">
    <property type="term" value="C:protein-DNA complex"/>
    <property type="evidence" value="ECO:0007669"/>
    <property type="project" value="TreeGrafter"/>
</dbReference>
<dbReference type="Proteomes" id="UP000215158">
    <property type="component" value="Chromosome 1"/>
</dbReference>
<name>A0A248VLV3_9BURK</name>
<dbReference type="Pfam" id="PF00486">
    <property type="entry name" value="Trans_reg_C"/>
    <property type="match status" value="1"/>
</dbReference>
<feature type="domain" description="OmpR/PhoB-type" evidence="9">
    <location>
        <begin position="131"/>
        <end position="233"/>
    </location>
</feature>
<dbReference type="SUPFAM" id="SSF52172">
    <property type="entry name" value="CheY-like"/>
    <property type="match status" value="1"/>
</dbReference>
<feature type="domain" description="Response regulatory" evidence="8">
    <location>
        <begin position="2"/>
        <end position="118"/>
    </location>
</feature>
<comment type="caution">
    <text evidence="6">Lacks conserved residue(s) required for the propagation of feature annotation.</text>
</comment>
<evidence type="ECO:0000256" key="7">
    <source>
        <dbReference type="PROSITE-ProRule" id="PRU01091"/>
    </source>
</evidence>
<keyword evidence="4 7" id="KW-0238">DNA-binding</keyword>
<evidence type="ECO:0000256" key="4">
    <source>
        <dbReference type="ARBA" id="ARBA00023125"/>
    </source>
</evidence>
<gene>
    <name evidence="10" type="ORF">CJU94_17810</name>
</gene>
<dbReference type="Gene3D" id="1.10.10.10">
    <property type="entry name" value="Winged helix-like DNA-binding domain superfamily/Winged helix DNA-binding domain"/>
    <property type="match status" value="1"/>
</dbReference>
<evidence type="ECO:0000256" key="6">
    <source>
        <dbReference type="PROSITE-ProRule" id="PRU00169"/>
    </source>
</evidence>
<dbReference type="SUPFAM" id="SSF46894">
    <property type="entry name" value="C-terminal effector domain of the bipartite response regulators"/>
    <property type="match status" value="1"/>
</dbReference>
<organism evidence="10 11">
    <name type="scientific">Paraburkholderia aromaticivorans</name>
    <dbReference type="NCBI Taxonomy" id="2026199"/>
    <lineage>
        <taxon>Bacteria</taxon>
        <taxon>Pseudomonadati</taxon>
        <taxon>Pseudomonadota</taxon>
        <taxon>Betaproteobacteria</taxon>
        <taxon>Burkholderiales</taxon>
        <taxon>Burkholderiaceae</taxon>
        <taxon>Paraburkholderia</taxon>
    </lineage>
</organism>
<dbReference type="GO" id="GO:0006355">
    <property type="term" value="P:regulation of DNA-templated transcription"/>
    <property type="evidence" value="ECO:0007669"/>
    <property type="project" value="InterPro"/>
</dbReference>
<dbReference type="InterPro" id="IPR001867">
    <property type="entry name" value="OmpR/PhoB-type_DNA-bd"/>
</dbReference>
<evidence type="ECO:0000313" key="11">
    <source>
        <dbReference type="Proteomes" id="UP000215158"/>
    </source>
</evidence>
<dbReference type="Gene3D" id="3.40.50.2300">
    <property type="match status" value="1"/>
</dbReference>
<accession>A0A248VLV3</accession>
<keyword evidence="2" id="KW-0902">Two-component regulatory system</keyword>
<dbReference type="PROSITE" id="PS51755">
    <property type="entry name" value="OMPR_PHOB"/>
    <property type="match status" value="1"/>
</dbReference>
<dbReference type="OrthoDB" id="8999844at2"/>
<evidence type="ECO:0000259" key="8">
    <source>
        <dbReference type="PROSITE" id="PS50110"/>
    </source>
</evidence>
<dbReference type="CDD" id="cd00383">
    <property type="entry name" value="trans_reg_C"/>
    <property type="match status" value="1"/>
</dbReference>
<dbReference type="KEGG" id="parb:CJU94_17810"/>
<evidence type="ECO:0000313" key="10">
    <source>
        <dbReference type="EMBL" id="ASV99834.1"/>
    </source>
</evidence>
<keyword evidence="11" id="KW-1185">Reference proteome</keyword>
<dbReference type="InterPro" id="IPR011006">
    <property type="entry name" value="CheY-like_superfamily"/>
</dbReference>
<dbReference type="GO" id="GO:0005829">
    <property type="term" value="C:cytosol"/>
    <property type="evidence" value="ECO:0007669"/>
    <property type="project" value="TreeGrafter"/>
</dbReference>
<dbReference type="PANTHER" id="PTHR48111">
    <property type="entry name" value="REGULATOR OF RPOS"/>
    <property type="match status" value="1"/>
</dbReference>
<dbReference type="InterPro" id="IPR001789">
    <property type="entry name" value="Sig_transdc_resp-reg_receiver"/>
</dbReference>
<evidence type="ECO:0000256" key="5">
    <source>
        <dbReference type="ARBA" id="ARBA00023163"/>
    </source>
</evidence>
<dbReference type="SMART" id="SM00862">
    <property type="entry name" value="Trans_reg_C"/>
    <property type="match status" value="1"/>
</dbReference>
<evidence type="ECO:0000256" key="3">
    <source>
        <dbReference type="ARBA" id="ARBA00023015"/>
    </source>
</evidence>
<reference evidence="10 11" key="1">
    <citation type="submission" date="2017-08" db="EMBL/GenBank/DDBJ databases">
        <title>Identification and genetic characteristics of simultaneous BTEX- and naphthalene-degrading Paraburkholderia sp. BN5 isolated from petroleum-contaminated soil.</title>
        <authorList>
            <person name="Lee Y."/>
            <person name="Jeon C.O."/>
        </authorList>
    </citation>
    <scope>NUCLEOTIDE SEQUENCE [LARGE SCALE GENOMIC DNA]</scope>
    <source>
        <strain evidence="10 11">BN5</strain>
    </source>
</reference>
<dbReference type="GO" id="GO:0000976">
    <property type="term" value="F:transcription cis-regulatory region binding"/>
    <property type="evidence" value="ECO:0007669"/>
    <property type="project" value="TreeGrafter"/>
</dbReference>
<dbReference type="InterPro" id="IPR016032">
    <property type="entry name" value="Sig_transdc_resp-reg_C-effctor"/>
</dbReference>
<dbReference type="PROSITE" id="PS50110">
    <property type="entry name" value="RESPONSE_REGULATORY"/>
    <property type="match status" value="1"/>
</dbReference>